<dbReference type="GO" id="GO:0016020">
    <property type="term" value="C:membrane"/>
    <property type="evidence" value="ECO:0007669"/>
    <property type="project" value="InterPro"/>
</dbReference>
<evidence type="ECO:0000256" key="7">
    <source>
        <dbReference type="SAM" id="Phobius"/>
    </source>
</evidence>
<gene>
    <name evidence="8" type="ORF">UFOPK2343_00989</name>
    <name evidence="9" type="ORF">UFOPK2652_00994</name>
    <name evidence="10" type="ORF">UFOPK3128_00753</name>
    <name evidence="11" type="ORF">UFOPK3511_00736</name>
    <name evidence="12" type="ORF">UFOPK3880_00661</name>
    <name evidence="13" type="ORF">UFOPK4146_00589</name>
</gene>
<proteinExistence type="inferred from homology"/>
<evidence type="ECO:0000256" key="6">
    <source>
        <dbReference type="ARBA" id="ARBA00023136"/>
    </source>
</evidence>
<sequence length="150" mass="16018">MTAFLIFLIDYSTKLAAEKFLSEEGPVSVIGNFLKFELIYNTGAAFSLATSKTIFLSGFAIAVGAGILYFAARIDSSKWALALGAVLGGIFGNLSDRIFREPGALQGAVVDWISIPNWPTFNIADSAVVIGILSIVSLIWAKIPPRSVSK</sequence>
<evidence type="ECO:0000256" key="2">
    <source>
        <dbReference type="ARBA" id="ARBA00022670"/>
    </source>
</evidence>
<reference evidence="9" key="1">
    <citation type="submission" date="2020-05" db="EMBL/GenBank/DDBJ databases">
        <authorList>
            <person name="Chiriac C."/>
            <person name="Salcher M."/>
            <person name="Ghai R."/>
            <person name="Kavagutti S V."/>
        </authorList>
    </citation>
    <scope>NUCLEOTIDE SEQUENCE</scope>
</reference>
<keyword evidence="4" id="KW-0378">Hydrolase</keyword>
<evidence type="ECO:0000313" key="11">
    <source>
        <dbReference type="EMBL" id="CAB4895675.1"/>
    </source>
</evidence>
<evidence type="ECO:0000313" key="10">
    <source>
        <dbReference type="EMBL" id="CAB4820482.1"/>
    </source>
</evidence>
<keyword evidence="5 7" id="KW-1133">Transmembrane helix</keyword>
<dbReference type="EMBL" id="CAFBPT010000003">
    <property type="protein sequence ID" value="CAB5026504.1"/>
    <property type="molecule type" value="Genomic_DNA"/>
</dbReference>
<keyword evidence="6 7" id="KW-0472">Membrane</keyword>
<feature type="transmembrane region" description="Helical" evidence="7">
    <location>
        <begin position="79"/>
        <end position="99"/>
    </location>
</feature>
<name>A0A6J6QYA0_9ZZZZ</name>
<evidence type="ECO:0000256" key="3">
    <source>
        <dbReference type="ARBA" id="ARBA00022692"/>
    </source>
</evidence>
<dbReference type="EMBL" id="CAFBMA010000005">
    <property type="protein sequence ID" value="CAB4895675.1"/>
    <property type="molecule type" value="Genomic_DNA"/>
</dbReference>
<evidence type="ECO:0000313" key="12">
    <source>
        <dbReference type="EMBL" id="CAB4964320.1"/>
    </source>
</evidence>
<dbReference type="PANTHER" id="PTHR33695">
    <property type="entry name" value="LIPOPROTEIN SIGNAL PEPTIDASE"/>
    <property type="match status" value="1"/>
</dbReference>
<dbReference type="EMBL" id="CAFAAZ010000005">
    <property type="protein sequence ID" value="CAB4820482.1"/>
    <property type="molecule type" value="Genomic_DNA"/>
</dbReference>
<feature type="transmembrane region" description="Helical" evidence="7">
    <location>
        <begin position="119"/>
        <end position="141"/>
    </location>
</feature>
<dbReference type="AlphaFoldDB" id="A0A6J6QYA0"/>
<evidence type="ECO:0000256" key="5">
    <source>
        <dbReference type="ARBA" id="ARBA00022989"/>
    </source>
</evidence>
<evidence type="ECO:0000256" key="4">
    <source>
        <dbReference type="ARBA" id="ARBA00022801"/>
    </source>
</evidence>
<evidence type="ECO:0000313" key="8">
    <source>
        <dbReference type="EMBL" id="CAB4679536.1"/>
    </source>
</evidence>
<dbReference type="EMBL" id="CAFBNU010000005">
    <property type="protein sequence ID" value="CAB4964320.1"/>
    <property type="molecule type" value="Genomic_DNA"/>
</dbReference>
<dbReference type="EMBL" id="CAEZYD010000014">
    <property type="protein sequence ID" value="CAB4714128.1"/>
    <property type="molecule type" value="Genomic_DNA"/>
</dbReference>
<accession>A0A6J6QYA0</accession>
<dbReference type="NCBIfam" id="TIGR00077">
    <property type="entry name" value="lspA"/>
    <property type="match status" value="1"/>
</dbReference>
<dbReference type="GO" id="GO:0004190">
    <property type="term" value="F:aspartic-type endopeptidase activity"/>
    <property type="evidence" value="ECO:0007669"/>
    <property type="project" value="InterPro"/>
</dbReference>
<dbReference type="InterPro" id="IPR001872">
    <property type="entry name" value="Peptidase_A8"/>
</dbReference>
<feature type="transmembrane region" description="Helical" evidence="7">
    <location>
        <begin position="54"/>
        <end position="72"/>
    </location>
</feature>
<protein>
    <submittedName>
        <fullName evidence="9">Unannotated protein</fullName>
    </submittedName>
</protein>
<dbReference type="Pfam" id="PF01252">
    <property type="entry name" value="Peptidase_A8"/>
    <property type="match status" value="1"/>
</dbReference>
<organism evidence="9">
    <name type="scientific">freshwater metagenome</name>
    <dbReference type="NCBI Taxonomy" id="449393"/>
    <lineage>
        <taxon>unclassified sequences</taxon>
        <taxon>metagenomes</taxon>
        <taxon>ecological metagenomes</taxon>
    </lineage>
</organism>
<dbReference type="PANTHER" id="PTHR33695:SF1">
    <property type="entry name" value="LIPOPROTEIN SIGNAL PEPTIDASE"/>
    <property type="match status" value="1"/>
</dbReference>
<dbReference type="EMBL" id="CAEZXD010000028">
    <property type="protein sequence ID" value="CAB4679536.1"/>
    <property type="molecule type" value="Genomic_DNA"/>
</dbReference>
<dbReference type="PRINTS" id="PR00781">
    <property type="entry name" value="LIPOSIGPTASE"/>
</dbReference>
<keyword evidence="3 7" id="KW-0812">Transmembrane</keyword>
<keyword evidence="2" id="KW-0645">Protease</keyword>
<evidence type="ECO:0000313" key="9">
    <source>
        <dbReference type="EMBL" id="CAB4714128.1"/>
    </source>
</evidence>
<dbReference type="GO" id="GO:0006508">
    <property type="term" value="P:proteolysis"/>
    <property type="evidence" value="ECO:0007669"/>
    <property type="project" value="UniProtKB-KW"/>
</dbReference>
<evidence type="ECO:0000256" key="1">
    <source>
        <dbReference type="ARBA" id="ARBA00022475"/>
    </source>
</evidence>
<dbReference type="HAMAP" id="MF_00161">
    <property type="entry name" value="LspA"/>
    <property type="match status" value="1"/>
</dbReference>
<evidence type="ECO:0000313" key="13">
    <source>
        <dbReference type="EMBL" id="CAB5026504.1"/>
    </source>
</evidence>
<keyword evidence="1" id="KW-1003">Cell membrane</keyword>